<dbReference type="GO" id="GO:0009060">
    <property type="term" value="P:aerobic respiration"/>
    <property type="evidence" value="ECO:0007669"/>
    <property type="project" value="TreeGrafter"/>
</dbReference>
<dbReference type="InterPro" id="IPR010226">
    <property type="entry name" value="NADH_quinone_OxRdtase_chainI"/>
</dbReference>
<dbReference type="PANTHER" id="PTHR10849">
    <property type="entry name" value="NADH DEHYDROGENASE UBIQUINONE IRON-SULFUR PROTEIN 8, MITOCHONDRIAL"/>
    <property type="match status" value="1"/>
</dbReference>
<dbReference type="RefSeq" id="WP_044410473.1">
    <property type="nucleotide sequence ID" value="NZ_JXXE01000232.1"/>
</dbReference>
<feature type="domain" description="4Fe-4S ferredoxin-type" evidence="7">
    <location>
        <begin position="31"/>
        <end position="60"/>
    </location>
</feature>
<evidence type="ECO:0000256" key="5">
    <source>
        <dbReference type="ARBA" id="ARBA00023014"/>
    </source>
</evidence>
<evidence type="ECO:0000256" key="4">
    <source>
        <dbReference type="ARBA" id="ARBA00023004"/>
    </source>
</evidence>
<sequence length="192" mass="21140">MFKLLREVLRTGEATVKYPFAPIEVEKDFRGRPEHTAEQCIACAACTIACPANALSMETDVAAGTRTWSINYGRCIFCGRCEEVCPTQAIKLTQDFELAVANKADLTVKAVFTLAHCVCCDEPFAPAKEIAYAIALIEANDVIDRTADPAARGPSPAEAERRRRMLSTCPSCKRVNDLVQIAKITAKQEKRR</sequence>
<gene>
    <name evidence="8" type="ORF">OO17_11690</name>
</gene>
<dbReference type="Gene3D" id="3.30.70.3270">
    <property type="match status" value="1"/>
</dbReference>
<dbReference type="EMBL" id="JXXE01000232">
    <property type="protein sequence ID" value="KIZ43170.1"/>
    <property type="molecule type" value="Genomic_DNA"/>
</dbReference>
<dbReference type="AlphaFoldDB" id="A0A0D7ERI4"/>
<keyword evidence="6" id="KW-0830">Ubiquinone</keyword>
<evidence type="ECO:0000256" key="1">
    <source>
        <dbReference type="ARBA" id="ARBA00022485"/>
    </source>
</evidence>
<dbReference type="InterPro" id="IPR017896">
    <property type="entry name" value="4Fe4S_Fe-S-bd"/>
</dbReference>
<dbReference type="Pfam" id="PF12838">
    <property type="entry name" value="Fer4_7"/>
    <property type="match status" value="1"/>
</dbReference>
<organism evidence="8 9">
    <name type="scientific">Rhodopseudomonas palustris</name>
    <dbReference type="NCBI Taxonomy" id="1076"/>
    <lineage>
        <taxon>Bacteria</taxon>
        <taxon>Pseudomonadati</taxon>
        <taxon>Pseudomonadota</taxon>
        <taxon>Alphaproteobacteria</taxon>
        <taxon>Hyphomicrobiales</taxon>
        <taxon>Nitrobacteraceae</taxon>
        <taxon>Rhodopseudomonas</taxon>
    </lineage>
</organism>
<dbReference type="PATRIC" id="fig|1076.23.peg.2395"/>
<dbReference type="GO" id="GO:0046872">
    <property type="term" value="F:metal ion binding"/>
    <property type="evidence" value="ECO:0007669"/>
    <property type="project" value="UniProtKB-KW"/>
</dbReference>
<proteinExistence type="predicted"/>
<protein>
    <submittedName>
        <fullName evidence="8">Formate hydrogenlyase complex iron-sulfur subunit</fullName>
    </submittedName>
</protein>
<dbReference type="NCBIfam" id="NF009053">
    <property type="entry name" value="PRK12387.1"/>
    <property type="match status" value="1"/>
</dbReference>
<name>A0A0D7ERI4_RHOPL</name>
<feature type="domain" description="4Fe-4S ferredoxin-type" evidence="7">
    <location>
        <begin position="66"/>
        <end position="95"/>
    </location>
</feature>
<evidence type="ECO:0000256" key="2">
    <source>
        <dbReference type="ARBA" id="ARBA00022723"/>
    </source>
</evidence>
<evidence type="ECO:0000313" key="9">
    <source>
        <dbReference type="Proteomes" id="UP000032515"/>
    </source>
</evidence>
<dbReference type="PANTHER" id="PTHR10849:SF35">
    <property type="entry name" value="FORMATE HYDROGENLYASE SUBUNIT 6-RELATED"/>
    <property type="match status" value="1"/>
</dbReference>
<evidence type="ECO:0000313" key="8">
    <source>
        <dbReference type="EMBL" id="KIZ43170.1"/>
    </source>
</evidence>
<keyword evidence="5" id="KW-0411">Iron-sulfur</keyword>
<keyword evidence="2" id="KW-0479">Metal-binding</keyword>
<dbReference type="PROSITE" id="PS51379">
    <property type="entry name" value="4FE4S_FER_2"/>
    <property type="match status" value="2"/>
</dbReference>
<keyword evidence="1" id="KW-0004">4Fe-4S</keyword>
<keyword evidence="8" id="KW-0456">Lyase</keyword>
<reference evidence="8 9" key="1">
    <citation type="submission" date="2014-11" db="EMBL/GenBank/DDBJ databases">
        <title>Genomics and ecophysiology of heterotrophic nitrogen fixing bacteria isolated from estuarine surface water.</title>
        <authorList>
            <person name="Bentzon-Tilia M."/>
            <person name="Severin I."/>
            <person name="Hansen L.H."/>
            <person name="Riemann L."/>
        </authorList>
    </citation>
    <scope>NUCLEOTIDE SEQUENCE [LARGE SCALE GENOMIC DNA]</scope>
    <source>
        <strain evidence="8 9">BAL398</strain>
    </source>
</reference>
<comment type="caution">
    <text evidence="8">The sequence shown here is derived from an EMBL/GenBank/DDBJ whole genome shotgun (WGS) entry which is preliminary data.</text>
</comment>
<dbReference type="GO" id="GO:0051539">
    <property type="term" value="F:4 iron, 4 sulfur cluster binding"/>
    <property type="evidence" value="ECO:0007669"/>
    <property type="project" value="UniProtKB-KW"/>
</dbReference>
<evidence type="ECO:0000256" key="3">
    <source>
        <dbReference type="ARBA" id="ARBA00022737"/>
    </source>
</evidence>
<dbReference type="PROSITE" id="PS00198">
    <property type="entry name" value="4FE4S_FER_1"/>
    <property type="match status" value="1"/>
</dbReference>
<keyword evidence="4" id="KW-0408">Iron</keyword>
<dbReference type="GO" id="GO:0016020">
    <property type="term" value="C:membrane"/>
    <property type="evidence" value="ECO:0007669"/>
    <property type="project" value="InterPro"/>
</dbReference>
<dbReference type="GO" id="GO:0016829">
    <property type="term" value="F:lyase activity"/>
    <property type="evidence" value="ECO:0007669"/>
    <property type="project" value="UniProtKB-KW"/>
</dbReference>
<dbReference type="SUPFAM" id="SSF54862">
    <property type="entry name" value="4Fe-4S ferredoxins"/>
    <property type="match status" value="1"/>
</dbReference>
<dbReference type="InterPro" id="IPR017900">
    <property type="entry name" value="4Fe4S_Fe_S_CS"/>
</dbReference>
<dbReference type="Proteomes" id="UP000032515">
    <property type="component" value="Unassembled WGS sequence"/>
</dbReference>
<evidence type="ECO:0000259" key="7">
    <source>
        <dbReference type="PROSITE" id="PS51379"/>
    </source>
</evidence>
<dbReference type="GO" id="GO:0003954">
    <property type="term" value="F:NADH dehydrogenase activity"/>
    <property type="evidence" value="ECO:0007669"/>
    <property type="project" value="TreeGrafter"/>
</dbReference>
<accession>A0A0D7ERI4</accession>
<keyword evidence="3" id="KW-0677">Repeat</keyword>
<dbReference type="OrthoDB" id="9800445at2"/>
<evidence type="ECO:0000256" key="6">
    <source>
        <dbReference type="ARBA" id="ARBA00023075"/>
    </source>
</evidence>